<keyword evidence="12" id="KW-0206">Cytoskeleton</keyword>
<dbReference type="GO" id="GO:0044732">
    <property type="term" value="C:mitotic spindle pole body"/>
    <property type="evidence" value="ECO:0007669"/>
    <property type="project" value="TreeGrafter"/>
</dbReference>
<evidence type="ECO:0000256" key="8">
    <source>
        <dbReference type="ARBA" id="ARBA00022618"/>
    </source>
</evidence>
<feature type="region of interest" description="Disordered" evidence="17">
    <location>
        <begin position="73"/>
        <end position="93"/>
    </location>
</feature>
<name>A0A3G2S3P8_MALR7</name>
<dbReference type="GO" id="GO:0072686">
    <property type="term" value="C:mitotic spindle"/>
    <property type="evidence" value="ECO:0007669"/>
    <property type="project" value="InterPro"/>
</dbReference>
<dbReference type="PANTHER" id="PTHR28025:SF1">
    <property type="entry name" value="DASH COMPLEX SUBUNIT DAD1"/>
    <property type="match status" value="1"/>
</dbReference>
<keyword evidence="14" id="KW-0131">Cell cycle</keyword>
<reference evidence="18 19" key="1">
    <citation type="submission" date="2018-10" db="EMBL/GenBank/DDBJ databases">
        <title>Complete genome sequence of Malassezia restricta CBS 7877.</title>
        <authorList>
            <person name="Morand S.C."/>
            <person name="Bertignac M."/>
            <person name="Iltis A."/>
            <person name="Kolder I."/>
            <person name="Pirovano W."/>
            <person name="Jourdain R."/>
            <person name="Clavaud C."/>
        </authorList>
    </citation>
    <scope>NUCLEOTIDE SEQUENCE [LARGE SCALE GENOMIC DNA]</scope>
    <source>
        <strain evidence="18 19">CBS 7877</strain>
    </source>
</reference>
<evidence type="ECO:0000256" key="9">
    <source>
        <dbReference type="ARBA" id="ARBA00022701"/>
    </source>
</evidence>
<dbReference type="InterPro" id="IPR013958">
    <property type="entry name" value="DASH_Dad1"/>
</dbReference>
<evidence type="ECO:0000256" key="15">
    <source>
        <dbReference type="ARBA" id="ARBA00023328"/>
    </source>
</evidence>
<evidence type="ECO:0000256" key="11">
    <source>
        <dbReference type="ARBA" id="ARBA00022838"/>
    </source>
</evidence>
<proteinExistence type="inferred from homology"/>
<comment type="similarity">
    <text evidence="4">Belongs to the DASH complex DAD1 family.</text>
</comment>
<dbReference type="GO" id="GO:0051301">
    <property type="term" value="P:cell division"/>
    <property type="evidence" value="ECO:0007669"/>
    <property type="project" value="UniProtKB-KW"/>
</dbReference>
<dbReference type="Proteomes" id="UP000269793">
    <property type="component" value="Chromosome II"/>
</dbReference>
<dbReference type="PANTHER" id="PTHR28025">
    <property type="entry name" value="DASH COMPLEX SUBUNIT DAD1"/>
    <property type="match status" value="1"/>
</dbReference>
<dbReference type="GO" id="GO:0051010">
    <property type="term" value="F:microtubule plus-end binding"/>
    <property type="evidence" value="ECO:0007669"/>
    <property type="project" value="TreeGrafter"/>
</dbReference>
<evidence type="ECO:0000256" key="3">
    <source>
        <dbReference type="ARBA" id="ARBA00004629"/>
    </source>
</evidence>
<evidence type="ECO:0000256" key="10">
    <source>
        <dbReference type="ARBA" id="ARBA00022776"/>
    </source>
</evidence>
<evidence type="ECO:0000256" key="1">
    <source>
        <dbReference type="ARBA" id="ARBA00004123"/>
    </source>
</evidence>
<evidence type="ECO:0000256" key="7">
    <source>
        <dbReference type="ARBA" id="ARBA00022490"/>
    </source>
</evidence>
<evidence type="ECO:0000256" key="14">
    <source>
        <dbReference type="ARBA" id="ARBA00023306"/>
    </source>
</evidence>
<evidence type="ECO:0000256" key="13">
    <source>
        <dbReference type="ARBA" id="ARBA00023242"/>
    </source>
</evidence>
<accession>A0A3G2S3P8</accession>
<evidence type="ECO:0000256" key="17">
    <source>
        <dbReference type="SAM" id="MobiDB-lite"/>
    </source>
</evidence>
<evidence type="ECO:0000313" key="18">
    <source>
        <dbReference type="EMBL" id="AYO41778.1"/>
    </source>
</evidence>
<evidence type="ECO:0000256" key="4">
    <source>
        <dbReference type="ARBA" id="ARBA00010146"/>
    </source>
</evidence>
<keyword evidence="10" id="KW-0498">Mitosis</keyword>
<protein>
    <recommendedName>
        <fullName evidence="5">DASH complex subunit DAD1</fullName>
    </recommendedName>
    <alternativeName>
        <fullName evidence="16">Outer kinetochore protein DAD1</fullName>
    </alternativeName>
</protein>
<gene>
    <name evidence="18" type="primary">DAD1</name>
    <name evidence="18" type="ORF">DNF11_0828</name>
</gene>
<sequence length="93" mass="10602">MGAHCWPRIMSESETRSFFERERERLVLDITNQIETIITSTNAVNRKLEEHVSVGKGFESISALWGQFSELAKMDTQPDMNESTEPDAPMSPK</sequence>
<keyword evidence="9" id="KW-0493">Microtubule</keyword>
<keyword evidence="8" id="KW-0132">Cell division</keyword>
<organism evidence="18 19">
    <name type="scientific">Malassezia restricta (strain ATCC 96810 / NBRC 103918 / CBS 7877)</name>
    <name type="common">Seborrheic dermatitis infection agent</name>
    <dbReference type="NCBI Taxonomy" id="425264"/>
    <lineage>
        <taxon>Eukaryota</taxon>
        <taxon>Fungi</taxon>
        <taxon>Dikarya</taxon>
        <taxon>Basidiomycota</taxon>
        <taxon>Ustilaginomycotina</taxon>
        <taxon>Malasseziomycetes</taxon>
        <taxon>Malasseziales</taxon>
        <taxon>Malasseziaceae</taxon>
        <taxon>Malassezia</taxon>
    </lineage>
</organism>
<dbReference type="GO" id="GO:0042729">
    <property type="term" value="C:DASH complex"/>
    <property type="evidence" value="ECO:0007669"/>
    <property type="project" value="InterPro"/>
</dbReference>
<dbReference type="OrthoDB" id="5566853at2759"/>
<keyword evidence="13" id="KW-0539">Nucleus</keyword>
<dbReference type="VEuPathDB" id="FungiDB:DNF11_0828"/>
<dbReference type="AlphaFoldDB" id="A0A3G2S3P8"/>
<evidence type="ECO:0000313" key="19">
    <source>
        <dbReference type="Proteomes" id="UP000269793"/>
    </source>
</evidence>
<comment type="subcellular location">
    <subcellularLocation>
        <location evidence="3">Chromosome</location>
        <location evidence="3">Centromere</location>
        <location evidence="3">Kinetochore</location>
    </subcellularLocation>
    <subcellularLocation>
        <location evidence="2">Cytoplasm</location>
        <location evidence="2">Cytoskeleton</location>
        <location evidence="2">Spindle</location>
    </subcellularLocation>
    <subcellularLocation>
        <location evidence="1">Nucleus</location>
    </subcellularLocation>
</comment>
<dbReference type="Pfam" id="PF08649">
    <property type="entry name" value="DASH_Dad1"/>
    <property type="match status" value="1"/>
</dbReference>
<evidence type="ECO:0000256" key="16">
    <source>
        <dbReference type="ARBA" id="ARBA00030566"/>
    </source>
</evidence>
<evidence type="ECO:0000256" key="5">
    <source>
        <dbReference type="ARBA" id="ARBA00020261"/>
    </source>
</evidence>
<dbReference type="GO" id="GO:0005876">
    <property type="term" value="C:spindle microtubule"/>
    <property type="evidence" value="ECO:0007669"/>
    <property type="project" value="TreeGrafter"/>
</dbReference>
<evidence type="ECO:0000256" key="6">
    <source>
        <dbReference type="ARBA" id="ARBA00022454"/>
    </source>
</evidence>
<evidence type="ECO:0000256" key="2">
    <source>
        <dbReference type="ARBA" id="ARBA00004186"/>
    </source>
</evidence>
<keyword evidence="11" id="KW-0995">Kinetochore</keyword>
<keyword evidence="7" id="KW-0963">Cytoplasm</keyword>
<evidence type="ECO:0000256" key="12">
    <source>
        <dbReference type="ARBA" id="ARBA00023212"/>
    </source>
</evidence>
<dbReference type="EMBL" id="CP033149">
    <property type="protein sequence ID" value="AYO41778.1"/>
    <property type="molecule type" value="Genomic_DNA"/>
</dbReference>
<keyword evidence="19" id="KW-1185">Reference proteome</keyword>
<keyword evidence="6" id="KW-0158">Chromosome</keyword>
<keyword evidence="15" id="KW-0137">Centromere</keyword>